<evidence type="ECO:0000313" key="5">
    <source>
        <dbReference type="EMBL" id="GGM04140.1"/>
    </source>
</evidence>
<dbReference type="InterPro" id="IPR039422">
    <property type="entry name" value="MarR/SlyA-like"/>
</dbReference>
<comment type="caution">
    <text evidence="5">The sequence shown here is derived from an EMBL/GenBank/DDBJ whole genome shotgun (WGS) entry which is preliminary data.</text>
</comment>
<reference evidence="5" key="1">
    <citation type="journal article" date="2014" name="Int. J. Syst. Evol. Microbiol.">
        <title>Complete genome sequence of Corynebacterium casei LMG S-19264T (=DSM 44701T), isolated from a smear-ripened cheese.</title>
        <authorList>
            <consortium name="US DOE Joint Genome Institute (JGI-PGF)"/>
            <person name="Walter F."/>
            <person name="Albersmeier A."/>
            <person name="Kalinowski J."/>
            <person name="Ruckert C."/>
        </authorList>
    </citation>
    <scope>NUCLEOTIDE SEQUENCE</scope>
    <source>
        <strain evidence="5">CGMCC 1.6293</strain>
    </source>
</reference>
<dbReference type="AlphaFoldDB" id="A0A917SYQ6"/>
<protein>
    <recommendedName>
        <fullName evidence="4">HTH marR-type domain-containing protein</fullName>
    </recommendedName>
</protein>
<dbReference type="InterPro" id="IPR000835">
    <property type="entry name" value="HTH_MarR-typ"/>
</dbReference>
<dbReference type="GO" id="GO:0003677">
    <property type="term" value="F:DNA binding"/>
    <property type="evidence" value="ECO:0007669"/>
    <property type="project" value="UniProtKB-KW"/>
</dbReference>
<dbReference type="InterPro" id="IPR036388">
    <property type="entry name" value="WH-like_DNA-bd_sf"/>
</dbReference>
<dbReference type="SUPFAM" id="SSF46785">
    <property type="entry name" value="Winged helix' DNA-binding domain"/>
    <property type="match status" value="1"/>
</dbReference>
<dbReference type="RefSeq" id="WP_051630652.1">
    <property type="nucleotide sequence ID" value="NZ_BMLF01000002.1"/>
</dbReference>
<dbReference type="SMART" id="SM00347">
    <property type="entry name" value="HTH_MARR"/>
    <property type="match status" value="1"/>
</dbReference>
<dbReference type="EMBL" id="BMLF01000002">
    <property type="protein sequence ID" value="GGM04140.1"/>
    <property type="molecule type" value="Genomic_DNA"/>
</dbReference>
<keyword evidence="1" id="KW-0805">Transcription regulation</keyword>
<dbReference type="PANTHER" id="PTHR33164:SF105">
    <property type="entry name" value="TRANSCRIPTIONAL REPRESSOR PROTEIN-RELATED"/>
    <property type="match status" value="1"/>
</dbReference>
<dbReference type="PROSITE" id="PS01117">
    <property type="entry name" value="HTH_MARR_1"/>
    <property type="match status" value="1"/>
</dbReference>
<dbReference type="PROSITE" id="PS50995">
    <property type="entry name" value="HTH_MARR_2"/>
    <property type="match status" value="1"/>
</dbReference>
<name>A0A917SYQ6_9RHOB</name>
<dbReference type="Gene3D" id="1.10.10.10">
    <property type="entry name" value="Winged helix-like DNA-binding domain superfamily/Winged helix DNA-binding domain"/>
    <property type="match status" value="1"/>
</dbReference>
<keyword evidence="6" id="KW-1185">Reference proteome</keyword>
<dbReference type="InterPro" id="IPR036390">
    <property type="entry name" value="WH_DNA-bd_sf"/>
</dbReference>
<sequence length="153" mass="17293">MAEGLKDDIAVTPAFEELMSGACYCLALRRASRRMIRLYDKVLEEHGLTIAQFSLLPWIHAMKRPTVQRLAEKAQMDQSTLSRGLALLERDGFVTSDVDPEDRRKRILRLTDEGRRRMVAAAEAWKQAQDEVATAMEGVSMADLMRDVGRLGE</sequence>
<dbReference type="GO" id="GO:0006950">
    <property type="term" value="P:response to stress"/>
    <property type="evidence" value="ECO:0007669"/>
    <property type="project" value="TreeGrafter"/>
</dbReference>
<dbReference type="Proteomes" id="UP000649829">
    <property type="component" value="Unassembled WGS sequence"/>
</dbReference>
<reference evidence="5" key="2">
    <citation type="submission" date="2020-09" db="EMBL/GenBank/DDBJ databases">
        <authorList>
            <person name="Sun Q."/>
            <person name="Zhou Y."/>
        </authorList>
    </citation>
    <scope>NUCLEOTIDE SEQUENCE</scope>
    <source>
        <strain evidence="5">CGMCC 1.6293</strain>
    </source>
</reference>
<gene>
    <name evidence="5" type="ORF">GCM10011534_27360</name>
</gene>
<dbReference type="InterPro" id="IPR023187">
    <property type="entry name" value="Tscrpt_reg_MarR-type_CS"/>
</dbReference>
<evidence type="ECO:0000256" key="2">
    <source>
        <dbReference type="ARBA" id="ARBA00023125"/>
    </source>
</evidence>
<keyword evidence="3" id="KW-0804">Transcription</keyword>
<dbReference type="GO" id="GO:0003700">
    <property type="term" value="F:DNA-binding transcription factor activity"/>
    <property type="evidence" value="ECO:0007669"/>
    <property type="project" value="InterPro"/>
</dbReference>
<dbReference type="PANTHER" id="PTHR33164">
    <property type="entry name" value="TRANSCRIPTIONAL REGULATOR, MARR FAMILY"/>
    <property type="match status" value="1"/>
</dbReference>
<proteinExistence type="predicted"/>
<feature type="domain" description="HTH marR-type" evidence="4">
    <location>
        <begin position="21"/>
        <end position="153"/>
    </location>
</feature>
<evidence type="ECO:0000259" key="4">
    <source>
        <dbReference type="PROSITE" id="PS50995"/>
    </source>
</evidence>
<evidence type="ECO:0000313" key="6">
    <source>
        <dbReference type="Proteomes" id="UP000649829"/>
    </source>
</evidence>
<keyword evidence="2" id="KW-0238">DNA-binding</keyword>
<evidence type="ECO:0000256" key="3">
    <source>
        <dbReference type="ARBA" id="ARBA00023163"/>
    </source>
</evidence>
<accession>A0A917SYQ6</accession>
<organism evidence="5 6">
    <name type="scientific">Pseudooceanicola nanhaiensis</name>
    <dbReference type="NCBI Taxonomy" id="375761"/>
    <lineage>
        <taxon>Bacteria</taxon>
        <taxon>Pseudomonadati</taxon>
        <taxon>Pseudomonadota</taxon>
        <taxon>Alphaproteobacteria</taxon>
        <taxon>Rhodobacterales</taxon>
        <taxon>Paracoccaceae</taxon>
        <taxon>Pseudooceanicola</taxon>
    </lineage>
</organism>
<dbReference type="Pfam" id="PF01047">
    <property type="entry name" value="MarR"/>
    <property type="match status" value="1"/>
</dbReference>
<evidence type="ECO:0000256" key="1">
    <source>
        <dbReference type="ARBA" id="ARBA00023015"/>
    </source>
</evidence>